<dbReference type="Gene3D" id="2.60.200.20">
    <property type="match status" value="1"/>
</dbReference>
<dbReference type="InterPro" id="IPR008984">
    <property type="entry name" value="SMAD_FHA_dom_sf"/>
</dbReference>
<keyword evidence="1" id="KW-0597">Phosphoprotein</keyword>
<evidence type="ECO:0000256" key="1">
    <source>
        <dbReference type="ARBA" id="ARBA00022553"/>
    </source>
</evidence>
<dbReference type="EMBL" id="BSDI01000002">
    <property type="protein sequence ID" value="GLH95440.1"/>
    <property type="molecule type" value="Genomic_DNA"/>
</dbReference>
<dbReference type="RefSeq" id="WP_281892449.1">
    <property type="nucleotide sequence ID" value="NZ_BSDI01000002.1"/>
</dbReference>
<dbReference type="Pfam" id="PF00498">
    <property type="entry name" value="FHA"/>
    <property type="match status" value="1"/>
</dbReference>
<dbReference type="SUPFAM" id="SSF49879">
    <property type="entry name" value="SMAD/FHA domain"/>
    <property type="match status" value="1"/>
</dbReference>
<name>A0ABQ5QL72_9ACTN</name>
<dbReference type="Proteomes" id="UP001144280">
    <property type="component" value="Unassembled WGS sequence"/>
</dbReference>
<gene>
    <name evidence="3" type="ORF">Pa4123_07120</name>
</gene>
<protein>
    <recommendedName>
        <fullName evidence="2">FHA domain-containing protein</fullName>
    </recommendedName>
</protein>
<organism evidence="3 4">
    <name type="scientific">Phytohabitans aurantiacus</name>
    <dbReference type="NCBI Taxonomy" id="3016789"/>
    <lineage>
        <taxon>Bacteria</taxon>
        <taxon>Bacillati</taxon>
        <taxon>Actinomycetota</taxon>
        <taxon>Actinomycetes</taxon>
        <taxon>Micromonosporales</taxon>
        <taxon>Micromonosporaceae</taxon>
    </lineage>
</organism>
<evidence type="ECO:0000259" key="2">
    <source>
        <dbReference type="PROSITE" id="PS50006"/>
    </source>
</evidence>
<dbReference type="PROSITE" id="PS50006">
    <property type="entry name" value="FHA_DOMAIN"/>
    <property type="match status" value="1"/>
</dbReference>
<feature type="domain" description="FHA" evidence="2">
    <location>
        <begin position="197"/>
        <end position="246"/>
    </location>
</feature>
<keyword evidence="4" id="KW-1185">Reference proteome</keyword>
<dbReference type="SMART" id="SM00240">
    <property type="entry name" value="FHA"/>
    <property type="match status" value="1"/>
</dbReference>
<dbReference type="InterPro" id="IPR050923">
    <property type="entry name" value="Cell_Proc_Reg/RNA_Proc"/>
</dbReference>
<sequence>MPELAMVEVRAGSWHEPTTVLLKDPVSDRYLPLTATAPGAPHQAKAGVSAALVRDLLDAVGAPARYVEIGEAAAGAERVVLVVGDGVRVPATLVEAVSFAQEAGLPFRCADSVFAAESVAAEAVQGLNARRNLADPAPTSAYRLVDLDETTLLEAIHIGPVEDGAALPVQPSAGAAILQIREGPGAGAVFVLDADMVTCGRDFANEIVLDGATVSRKHADFHRQGAGYTVSDLDSLNGTYVNGERVKTAVLTTGDEIRIGRYKLTFATR</sequence>
<evidence type="ECO:0000313" key="3">
    <source>
        <dbReference type="EMBL" id="GLH95440.1"/>
    </source>
</evidence>
<reference evidence="3" key="1">
    <citation type="submission" date="2022-12" db="EMBL/GenBank/DDBJ databases">
        <title>New Phytohabitans aurantiacus sp. RD004123 nov., an actinomycete isolated from soil.</title>
        <authorList>
            <person name="Triningsih D.W."/>
            <person name="Harunari E."/>
            <person name="Igarashi Y."/>
        </authorList>
    </citation>
    <scope>NUCLEOTIDE SEQUENCE</scope>
    <source>
        <strain evidence="3">RD004123</strain>
    </source>
</reference>
<accession>A0ABQ5QL72</accession>
<evidence type="ECO:0000313" key="4">
    <source>
        <dbReference type="Proteomes" id="UP001144280"/>
    </source>
</evidence>
<comment type="caution">
    <text evidence="3">The sequence shown here is derived from an EMBL/GenBank/DDBJ whole genome shotgun (WGS) entry which is preliminary data.</text>
</comment>
<dbReference type="InterPro" id="IPR000253">
    <property type="entry name" value="FHA_dom"/>
</dbReference>
<proteinExistence type="predicted"/>
<dbReference type="PANTHER" id="PTHR23308">
    <property type="entry name" value="NUCLEAR INHIBITOR OF PROTEIN PHOSPHATASE-1"/>
    <property type="match status" value="1"/>
</dbReference>